<reference evidence="1" key="1">
    <citation type="journal article" date="2020" name="Nature">
        <title>Giant virus diversity and host interactions through global metagenomics.</title>
        <authorList>
            <person name="Schulz F."/>
            <person name="Roux S."/>
            <person name="Paez-Espino D."/>
            <person name="Jungbluth S."/>
            <person name="Walsh D.A."/>
            <person name="Denef V.J."/>
            <person name="McMahon K.D."/>
            <person name="Konstantinidis K.T."/>
            <person name="Eloe-Fadrosh E.A."/>
            <person name="Kyrpides N.C."/>
            <person name="Woyke T."/>
        </authorList>
    </citation>
    <scope>NUCLEOTIDE SEQUENCE</scope>
    <source>
        <strain evidence="1">GVMAG-M-3300023174-5</strain>
    </source>
</reference>
<evidence type="ECO:0000313" key="1">
    <source>
        <dbReference type="EMBL" id="QHT19996.1"/>
    </source>
</evidence>
<dbReference type="EMBL" id="MN739675">
    <property type="protein sequence ID" value="QHT19996.1"/>
    <property type="molecule type" value="Genomic_DNA"/>
</dbReference>
<name>A0A6C0DSN5_9ZZZZ</name>
<accession>A0A6C0DSN5</accession>
<organism evidence="1">
    <name type="scientific">viral metagenome</name>
    <dbReference type="NCBI Taxonomy" id="1070528"/>
    <lineage>
        <taxon>unclassified sequences</taxon>
        <taxon>metagenomes</taxon>
        <taxon>organismal metagenomes</taxon>
    </lineage>
</organism>
<sequence length="85" mass="9856">MGLDKNVIGGYDGRHNSSTDYDHEVMQRIKKHNHRMSLLKYLENPDNSVSDKMKVLETSNIKEFQDKIAPDIKSGGLLNDWDFEF</sequence>
<protein>
    <submittedName>
        <fullName evidence="1">Uncharacterized protein</fullName>
    </submittedName>
</protein>
<dbReference type="AlphaFoldDB" id="A0A6C0DSN5"/>
<proteinExistence type="predicted"/>